<accession>A0A0G0TSN0</accession>
<dbReference type="GO" id="GO:0003677">
    <property type="term" value="F:DNA binding"/>
    <property type="evidence" value="ECO:0007669"/>
    <property type="project" value="InterPro"/>
</dbReference>
<dbReference type="InterPro" id="IPR036078">
    <property type="entry name" value="Spo11/TopoVI_A_sf"/>
</dbReference>
<proteinExistence type="predicted"/>
<dbReference type="Gene3D" id="3.40.1360.10">
    <property type="match status" value="1"/>
</dbReference>
<gene>
    <name evidence="1" type="ORF">UT84_C0015G0008</name>
</gene>
<organism evidence="1 2">
    <name type="scientific">Candidatus Curtissbacteria bacterium GW2011_GWA1_40_16</name>
    <dbReference type="NCBI Taxonomy" id="1618405"/>
    <lineage>
        <taxon>Bacteria</taxon>
        <taxon>Candidatus Curtissiibacteriota</taxon>
    </lineage>
</organism>
<dbReference type="AlphaFoldDB" id="A0A0G0TSN0"/>
<dbReference type="SUPFAM" id="SSF56726">
    <property type="entry name" value="DNA topoisomerase IV, alpha subunit"/>
    <property type="match status" value="1"/>
</dbReference>
<protein>
    <submittedName>
        <fullName evidence="1">Uncharacterized protein</fullName>
    </submittedName>
</protein>
<evidence type="ECO:0000313" key="2">
    <source>
        <dbReference type="Proteomes" id="UP000034531"/>
    </source>
</evidence>
<reference evidence="1 2" key="1">
    <citation type="journal article" date="2015" name="Nature">
        <title>rRNA introns, odd ribosomes, and small enigmatic genomes across a large radiation of phyla.</title>
        <authorList>
            <person name="Brown C.T."/>
            <person name="Hug L.A."/>
            <person name="Thomas B.C."/>
            <person name="Sharon I."/>
            <person name="Castelle C.J."/>
            <person name="Singh A."/>
            <person name="Wilkins M.J."/>
            <person name="Williams K.H."/>
            <person name="Banfield J.F."/>
        </authorList>
    </citation>
    <scope>NUCLEOTIDE SEQUENCE [LARGE SCALE GENOMIC DNA]</scope>
</reference>
<evidence type="ECO:0000313" key="1">
    <source>
        <dbReference type="EMBL" id="KKR50060.1"/>
    </source>
</evidence>
<dbReference type="EMBL" id="LBYI01000015">
    <property type="protein sequence ID" value="KKR50060.1"/>
    <property type="molecule type" value="Genomic_DNA"/>
</dbReference>
<name>A0A0G0TSN0_9BACT</name>
<dbReference type="GO" id="GO:0005694">
    <property type="term" value="C:chromosome"/>
    <property type="evidence" value="ECO:0007669"/>
    <property type="project" value="InterPro"/>
</dbReference>
<dbReference type="PATRIC" id="fig|1618405.3.peg.618"/>
<dbReference type="Proteomes" id="UP000034531">
    <property type="component" value="Unassembled WGS sequence"/>
</dbReference>
<sequence length="310" mass="35926">MTVDLNDILDDLKRSREINSSKLLDSLMRTKVPRRFRPKALAIIKKANEIIFGYDTSLTVRQIYYRFVGEQLIENSLKSYKNLATILARAREEGLLPIDRIIDRTRQAIKPSSWQNPKDFFETVKTAYKRRLLLDQNNYIEVWVEKDALVGVLEPITAQYDIHLIVGRGYSSLSALYDAACRINKDKTIKILYFGDFDPSGEDIYRDIQERLLGLFGIKAEFEKISLNMADIERYNLPPAPAKKTDSRAKAFINRHGDLAVELDALPPDVLVQKAKKSIEDNLDLTKFQKQLEIQQKDREQIEQIIRKFM</sequence>
<comment type="caution">
    <text evidence="1">The sequence shown here is derived from an EMBL/GenBank/DDBJ whole genome shotgun (WGS) entry which is preliminary data.</text>
</comment>